<evidence type="ECO:0000256" key="1">
    <source>
        <dbReference type="SAM" id="MobiDB-lite"/>
    </source>
</evidence>
<keyword evidence="4" id="KW-1185">Reference proteome</keyword>
<evidence type="ECO:0000313" key="3">
    <source>
        <dbReference type="EMBL" id="MFC0321091.1"/>
    </source>
</evidence>
<comment type="caution">
    <text evidence="3">The sequence shown here is derived from an EMBL/GenBank/DDBJ whole genome shotgun (WGS) entry which is preliminary data.</text>
</comment>
<proteinExistence type="predicted"/>
<reference evidence="3 4" key="1">
    <citation type="submission" date="2024-09" db="EMBL/GenBank/DDBJ databases">
        <authorList>
            <person name="Sun Q."/>
            <person name="Mori K."/>
        </authorList>
    </citation>
    <scope>NUCLEOTIDE SEQUENCE [LARGE SCALE GENOMIC DNA]</scope>
    <source>
        <strain evidence="3 4">CCM 7765</strain>
    </source>
</reference>
<protein>
    <submittedName>
        <fullName evidence="3">DUF4197 domain-containing protein</fullName>
    </submittedName>
</protein>
<sequence length="259" mass="28017">MKKVSSVLLLLIISLAISSNLQAQSIFDKVKKAVEQQKNADSSTTNKSTSSNNSAVEKLSSTDVSGALKQALNIGVEEGIKKLGAEDGFYKNNLVKILLPEKLQKVESTLRMMGMGSLADQGIKLLNRAAEDAVTEGVPIFANAITSMTFDDAKKILLGTDTAATSYLKGKTSAQLYQAFEPKVENSLGKVGADKVWNQIITKYNSITKQNVTPDLNQYVTEETLNGVFKMVAEKEKGVRDNAAFRSTSLLKKVFGALD</sequence>
<evidence type="ECO:0000256" key="2">
    <source>
        <dbReference type="SAM" id="SignalP"/>
    </source>
</evidence>
<keyword evidence="2" id="KW-0732">Signal</keyword>
<dbReference type="Pfam" id="PF13852">
    <property type="entry name" value="DUF4197"/>
    <property type="match status" value="1"/>
</dbReference>
<dbReference type="InterPro" id="IPR025245">
    <property type="entry name" value="DUF4197"/>
</dbReference>
<feature type="chain" id="PRO_5045140467" evidence="2">
    <location>
        <begin position="24"/>
        <end position="259"/>
    </location>
</feature>
<organism evidence="3 4">
    <name type="scientific">Olivibacter oleidegradans</name>
    <dbReference type="NCBI Taxonomy" id="760123"/>
    <lineage>
        <taxon>Bacteria</taxon>
        <taxon>Pseudomonadati</taxon>
        <taxon>Bacteroidota</taxon>
        <taxon>Sphingobacteriia</taxon>
        <taxon>Sphingobacteriales</taxon>
        <taxon>Sphingobacteriaceae</taxon>
        <taxon>Olivibacter</taxon>
    </lineage>
</organism>
<evidence type="ECO:0000313" key="4">
    <source>
        <dbReference type="Proteomes" id="UP001589774"/>
    </source>
</evidence>
<dbReference type="Proteomes" id="UP001589774">
    <property type="component" value="Unassembled WGS sequence"/>
</dbReference>
<accession>A0ABV6HQB6</accession>
<dbReference type="RefSeq" id="WP_130858007.1">
    <property type="nucleotide sequence ID" value="NZ_JBHLWO010000004.1"/>
</dbReference>
<name>A0ABV6HQB6_9SPHI</name>
<feature type="compositionally biased region" description="Low complexity" evidence="1">
    <location>
        <begin position="42"/>
        <end position="54"/>
    </location>
</feature>
<dbReference type="EMBL" id="JBHLWO010000004">
    <property type="protein sequence ID" value="MFC0321091.1"/>
    <property type="molecule type" value="Genomic_DNA"/>
</dbReference>
<feature type="signal peptide" evidence="2">
    <location>
        <begin position="1"/>
        <end position="23"/>
    </location>
</feature>
<gene>
    <name evidence="3" type="ORF">ACFFI0_22410</name>
</gene>
<feature type="region of interest" description="Disordered" evidence="1">
    <location>
        <begin position="37"/>
        <end position="58"/>
    </location>
</feature>